<gene>
    <name evidence="1" type="ORF">E4U92_35065</name>
</gene>
<sequence length="110" mass="12334">MSDHLSLVTDDAAPATGWRFSIIPPKDVRTIWYHRAKTIRRPTGSLALPAIATTATLHFTHTLHHNDSLMALALTTLTVTYDAVITLCRTWQKTAAQRHHCTHNHHHKAA</sequence>
<reference evidence="1 2" key="1">
    <citation type="submission" date="2019-04" db="EMBL/GenBank/DDBJ databases">
        <title>Streptomyces lasaliensis sp.nov., an Actinomycete isolated from soil which produces the polyether antibiotic lasalocid.</title>
        <authorList>
            <person name="Erwin G."/>
            <person name="Haber C."/>
        </authorList>
    </citation>
    <scope>NUCLEOTIDE SEQUENCE [LARGE SCALE GENOMIC DNA]</scope>
    <source>
        <strain evidence="1 2">DSM 40089</strain>
    </source>
</reference>
<evidence type="ECO:0000313" key="1">
    <source>
        <dbReference type="EMBL" id="TKS95814.1"/>
    </source>
</evidence>
<organism evidence="1 2">
    <name type="scientific">Streptomyces galbus</name>
    <dbReference type="NCBI Taxonomy" id="33898"/>
    <lineage>
        <taxon>Bacteria</taxon>
        <taxon>Bacillati</taxon>
        <taxon>Actinomycetota</taxon>
        <taxon>Actinomycetes</taxon>
        <taxon>Kitasatosporales</taxon>
        <taxon>Streptomycetaceae</taxon>
        <taxon>Streptomyces</taxon>
    </lineage>
</organism>
<dbReference type="EMBL" id="SZPR01000044">
    <property type="protein sequence ID" value="TKS95814.1"/>
    <property type="molecule type" value="Genomic_DNA"/>
</dbReference>
<comment type="caution">
    <text evidence="1">The sequence shown here is derived from an EMBL/GenBank/DDBJ whole genome shotgun (WGS) entry which is preliminary data.</text>
</comment>
<protein>
    <submittedName>
        <fullName evidence="1">Uncharacterized protein</fullName>
    </submittedName>
</protein>
<name>A0A4U5W360_STRGB</name>
<proteinExistence type="predicted"/>
<dbReference type="RefSeq" id="WP_137304502.1">
    <property type="nucleotide sequence ID" value="NZ_BMVD01000019.1"/>
</dbReference>
<accession>A0A4U5W360</accession>
<dbReference type="Proteomes" id="UP000308632">
    <property type="component" value="Unassembled WGS sequence"/>
</dbReference>
<evidence type="ECO:0000313" key="2">
    <source>
        <dbReference type="Proteomes" id="UP000308632"/>
    </source>
</evidence>
<dbReference type="AlphaFoldDB" id="A0A4U5W360"/>